<evidence type="ECO:0000256" key="3">
    <source>
        <dbReference type="ARBA" id="ARBA00022730"/>
    </source>
</evidence>
<comment type="function">
    <text evidence="8 10">One of the primary rRNA binding proteins, it binds directly near the 3'-end of the 23S rRNA, where it nucleates assembly of the 50S subunit.</text>
</comment>
<dbReference type="HAMAP" id="MF_01325_B">
    <property type="entry name" value="Ribosomal_uL3_B"/>
    <property type="match status" value="1"/>
</dbReference>
<evidence type="ECO:0000256" key="11">
    <source>
        <dbReference type="SAM" id="MobiDB-lite"/>
    </source>
</evidence>
<evidence type="ECO:0000256" key="4">
    <source>
        <dbReference type="ARBA" id="ARBA00022884"/>
    </source>
</evidence>
<dbReference type="InterPro" id="IPR000597">
    <property type="entry name" value="Ribosomal_uL3"/>
</dbReference>
<comment type="PTM">
    <text evidence="8">Methylated by PrmB.</text>
</comment>
<feature type="region of interest" description="Disordered" evidence="11">
    <location>
        <begin position="228"/>
        <end position="254"/>
    </location>
</feature>
<reference evidence="13" key="1">
    <citation type="journal article" date="2019" name="Int. J. Syst. Evol. Microbiol.">
        <title>The Global Catalogue of Microorganisms (GCM) 10K type strain sequencing project: providing services to taxonomists for standard genome sequencing and annotation.</title>
        <authorList>
            <consortium name="The Broad Institute Genomics Platform"/>
            <consortium name="The Broad Institute Genome Sequencing Center for Infectious Disease"/>
            <person name="Wu L."/>
            <person name="Ma J."/>
        </authorList>
    </citation>
    <scope>NUCLEOTIDE SEQUENCE [LARGE SCALE GENOMIC DNA]</scope>
    <source>
        <strain evidence="13">KCTC 42964</strain>
    </source>
</reference>
<dbReference type="NCBIfam" id="TIGR03625">
    <property type="entry name" value="L3_bact"/>
    <property type="match status" value="1"/>
</dbReference>
<evidence type="ECO:0000313" key="13">
    <source>
        <dbReference type="Proteomes" id="UP001595528"/>
    </source>
</evidence>
<dbReference type="Pfam" id="PF00297">
    <property type="entry name" value="Ribosomal_L3"/>
    <property type="match status" value="1"/>
</dbReference>
<proteinExistence type="inferred from homology"/>
<dbReference type="Gene3D" id="3.30.160.810">
    <property type="match status" value="1"/>
</dbReference>
<dbReference type="InterPro" id="IPR019926">
    <property type="entry name" value="Ribosomal_uL3_CS"/>
</dbReference>
<evidence type="ECO:0000256" key="6">
    <source>
        <dbReference type="ARBA" id="ARBA00023274"/>
    </source>
</evidence>
<evidence type="ECO:0000256" key="7">
    <source>
        <dbReference type="ARBA" id="ARBA00035243"/>
    </source>
</evidence>
<evidence type="ECO:0000256" key="8">
    <source>
        <dbReference type="HAMAP-Rule" id="MF_01325"/>
    </source>
</evidence>
<dbReference type="SUPFAM" id="SSF50447">
    <property type="entry name" value="Translation proteins"/>
    <property type="match status" value="1"/>
</dbReference>
<keyword evidence="4 8" id="KW-0694">RNA-binding</keyword>
<comment type="caution">
    <text evidence="12">The sequence shown here is derived from an EMBL/GenBank/DDBJ whole genome shotgun (WGS) entry which is preliminary data.</text>
</comment>
<organism evidence="12 13">
    <name type="scientific">Marinibaculum pumilum</name>
    <dbReference type="NCBI Taxonomy" id="1766165"/>
    <lineage>
        <taxon>Bacteria</taxon>
        <taxon>Pseudomonadati</taxon>
        <taxon>Pseudomonadota</taxon>
        <taxon>Alphaproteobacteria</taxon>
        <taxon>Rhodospirillales</taxon>
        <taxon>Rhodospirillaceae</taxon>
        <taxon>Marinibaculum</taxon>
    </lineage>
</organism>
<evidence type="ECO:0000256" key="9">
    <source>
        <dbReference type="RuleBase" id="RU003905"/>
    </source>
</evidence>
<keyword evidence="5 8" id="KW-0689">Ribosomal protein</keyword>
<comment type="subunit">
    <text evidence="8 10">Part of the 50S ribosomal subunit. Forms a cluster with proteins L14 and L19.</text>
</comment>
<sequence>MRTGIVARKMGMTRLFGEDGTHIPVTVLKVDQCQVVATRTKERDGYFAVQLGAGAAKASRVTKALRGHYATAQVEPKQKLVEFRVAEDALLEVGVEITVDHFVAGQHVDVTGTSIGKGFAGAMKRHGFGGLRASHGVSISHRSHGSTGQNQDPGRVFKGKKMAGHMGAKRRTQQNLEVVRTDSDRGLILVRGSVPGADGGWVLIRDAVKHTLPDGVPYPAAFRKPDMADAAPAAVAAAETAEAEPAAEQTENKD</sequence>
<dbReference type="GO" id="GO:0005840">
    <property type="term" value="C:ribosome"/>
    <property type="evidence" value="ECO:0007669"/>
    <property type="project" value="UniProtKB-KW"/>
</dbReference>
<dbReference type="RefSeq" id="WP_379900025.1">
    <property type="nucleotide sequence ID" value="NZ_JBHRTR010000024.1"/>
</dbReference>
<dbReference type="InterPro" id="IPR019927">
    <property type="entry name" value="Ribosomal_uL3_bac/org-type"/>
</dbReference>
<keyword evidence="2 8" id="KW-0488">Methylation</keyword>
<dbReference type="Gene3D" id="2.40.30.10">
    <property type="entry name" value="Translation factors"/>
    <property type="match status" value="1"/>
</dbReference>
<feature type="modified residue" description="N5-methylglutamine" evidence="8">
    <location>
        <position position="151"/>
    </location>
</feature>
<dbReference type="PROSITE" id="PS00474">
    <property type="entry name" value="RIBOSOMAL_L3"/>
    <property type="match status" value="1"/>
</dbReference>
<evidence type="ECO:0000313" key="12">
    <source>
        <dbReference type="EMBL" id="MFC3227670.1"/>
    </source>
</evidence>
<dbReference type="PANTHER" id="PTHR11229">
    <property type="entry name" value="50S RIBOSOMAL PROTEIN L3"/>
    <property type="match status" value="1"/>
</dbReference>
<protein>
    <recommendedName>
        <fullName evidence="7 8">Large ribosomal subunit protein uL3</fullName>
    </recommendedName>
</protein>
<name>A0ABV7KZS2_9PROT</name>
<dbReference type="EMBL" id="JBHRTR010000024">
    <property type="protein sequence ID" value="MFC3227670.1"/>
    <property type="molecule type" value="Genomic_DNA"/>
</dbReference>
<feature type="compositionally biased region" description="Low complexity" evidence="11">
    <location>
        <begin position="228"/>
        <end position="248"/>
    </location>
</feature>
<evidence type="ECO:0000256" key="1">
    <source>
        <dbReference type="ARBA" id="ARBA00006540"/>
    </source>
</evidence>
<comment type="similarity">
    <text evidence="1 8 9">Belongs to the universal ribosomal protein uL3 family.</text>
</comment>
<accession>A0ABV7KZS2</accession>
<keyword evidence="6 8" id="KW-0687">Ribonucleoprotein</keyword>
<keyword evidence="3 8" id="KW-0699">rRNA-binding</keyword>
<gene>
    <name evidence="8 12" type="primary">rplC</name>
    <name evidence="12" type="ORF">ACFOGJ_10535</name>
</gene>
<dbReference type="InterPro" id="IPR009000">
    <property type="entry name" value="Transl_B-barrel_sf"/>
</dbReference>
<evidence type="ECO:0000256" key="2">
    <source>
        <dbReference type="ARBA" id="ARBA00022481"/>
    </source>
</evidence>
<dbReference type="Proteomes" id="UP001595528">
    <property type="component" value="Unassembled WGS sequence"/>
</dbReference>
<dbReference type="PANTHER" id="PTHR11229:SF16">
    <property type="entry name" value="LARGE RIBOSOMAL SUBUNIT PROTEIN UL3C"/>
    <property type="match status" value="1"/>
</dbReference>
<evidence type="ECO:0000256" key="5">
    <source>
        <dbReference type="ARBA" id="ARBA00022980"/>
    </source>
</evidence>
<evidence type="ECO:0000256" key="10">
    <source>
        <dbReference type="RuleBase" id="RU003906"/>
    </source>
</evidence>
<keyword evidence="13" id="KW-1185">Reference proteome</keyword>